<feature type="transmembrane region" description="Helical" evidence="1">
    <location>
        <begin position="103"/>
        <end position="129"/>
    </location>
</feature>
<evidence type="ECO:0000313" key="3">
    <source>
        <dbReference type="Proteomes" id="UP000230500"/>
    </source>
</evidence>
<evidence type="ECO:0000313" key="2">
    <source>
        <dbReference type="EMBL" id="PIN27861.1"/>
    </source>
</evidence>
<gene>
    <name evidence="2" type="ORF">CUC04_11185</name>
</gene>
<dbReference type="RefSeq" id="WP_099977645.1">
    <property type="nucleotide sequence ID" value="NZ_PESN01000002.1"/>
</dbReference>
<proteinExistence type="predicted"/>
<accession>A0A2G9IDN0</accession>
<sequence>METVAVILFILVCFSFVLKQTFVHALQIGITAVAAMVFMGLAWRGAILQSSTEIAGWLADTDLVRDISVLLNIDVLMATAFCLLSADVEVAGHIGRKARLLFAFLRFFPGIMIIPMMFGILVETIFAFPGEDFSLIAWTLGAVFCIAIPLLTYVVKRLLPETFLRLELLFLCNLLIALMGIVATVNGKTTVVGTDNTNLEALAGTVVLVAVLGIAGMAWQRWHTKRQIRRMDG</sequence>
<feature type="transmembrane region" description="Helical" evidence="1">
    <location>
        <begin position="166"/>
        <end position="187"/>
    </location>
</feature>
<dbReference type="AlphaFoldDB" id="A0A2G9IDN0"/>
<keyword evidence="1" id="KW-0472">Membrane</keyword>
<feature type="transmembrane region" description="Helical" evidence="1">
    <location>
        <begin position="25"/>
        <end position="43"/>
    </location>
</feature>
<keyword evidence="1" id="KW-0812">Transmembrane</keyword>
<dbReference type="EMBL" id="PESN01000002">
    <property type="protein sequence ID" value="PIN27861.1"/>
    <property type="molecule type" value="Genomic_DNA"/>
</dbReference>
<feature type="transmembrane region" description="Helical" evidence="1">
    <location>
        <begin position="135"/>
        <end position="154"/>
    </location>
</feature>
<keyword evidence="1" id="KW-1133">Transmembrane helix</keyword>
<dbReference type="Proteomes" id="UP000230500">
    <property type="component" value="Unassembled WGS sequence"/>
</dbReference>
<name>A0A2G9IDN0_PREIN</name>
<evidence type="ECO:0008006" key="4">
    <source>
        <dbReference type="Google" id="ProtNLM"/>
    </source>
</evidence>
<evidence type="ECO:0000256" key="1">
    <source>
        <dbReference type="SAM" id="Phobius"/>
    </source>
</evidence>
<organism evidence="2 3">
    <name type="scientific">Prevotella intermedia</name>
    <dbReference type="NCBI Taxonomy" id="28131"/>
    <lineage>
        <taxon>Bacteria</taxon>
        <taxon>Pseudomonadati</taxon>
        <taxon>Bacteroidota</taxon>
        <taxon>Bacteroidia</taxon>
        <taxon>Bacteroidales</taxon>
        <taxon>Prevotellaceae</taxon>
        <taxon>Prevotella</taxon>
    </lineage>
</organism>
<reference evidence="2 3" key="1">
    <citation type="submission" date="2017-11" db="EMBL/GenBank/DDBJ databases">
        <title>Genome sequencing of Prevotella intermedia KCOM 2069.</title>
        <authorList>
            <person name="Kook J.-K."/>
            <person name="Park S.-N."/>
            <person name="Lim Y.K."/>
        </authorList>
    </citation>
    <scope>NUCLEOTIDE SEQUENCE [LARGE SCALE GENOMIC DNA]</scope>
    <source>
        <strain evidence="2 3">KCOM 2069</strain>
    </source>
</reference>
<comment type="caution">
    <text evidence="2">The sequence shown here is derived from an EMBL/GenBank/DDBJ whole genome shotgun (WGS) entry which is preliminary data.</text>
</comment>
<protein>
    <recommendedName>
        <fullName evidence="4">Sodium:proton antiporter</fullName>
    </recommendedName>
</protein>
<feature type="transmembrane region" description="Helical" evidence="1">
    <location>
        <begin position="199"/>
        <end position="219"/>
    </location>
</feature>